<evidence type="ECO:0008006" key="3">
    <source>
        <dbReference type="Google" id="ProtNLM"/>
    </source>
</evidence>
<organism evidence="1 2">
    <name type="scientific">Limosilactobacillus reuteri</name>
    <name type="common">Lactobacillus reuteri</name>
    <dbReference type="NCBI Taxonomy" id="1598"/>
    <lineage>
        <taxon>Bacteria</taxon>
        <taxon>Bacillati</taxon>
        <taxon>Bacillota</taxon>
        <taxon>Bacilli</taxon>
        <taxon>Lactobacillales</taxon>
        <taxon>Lactobacillaceae</taxon>
        <taxon>Limosilactobacillus</taxon>
    </lineage>
</organism>
<evidence type="ECO:0000313" key="2">
    <source>
        <dbReference type="Proteomes" id="UP000215747"/>
    </source>
</evidence>
<dbReference type="Proteomes" id="UP000215747">
    <property type="component" value="Unassembled WGS sequence"/>
</dbReference>
<comment type="caution">
    <text evidence="1">The sequence shown here is derived from an EMBL/GenBank/DDBJ whole genome shotgun (WGS) entry which is preliminary data.</text>
</comment>
<protein>
    <recommendedName>
        <fullName evidence="3">DUF2758 domain-containing protein</fullName>
    </recommendedName>
</protein>
<name>A0A256SR23_LIMRT</name>
<sequence>MKVHYIHATDPEEFDKNVNEFIKDKKVIDIKPYPMVDTNSDANYTNPGFSLYYLDCVVMYEEEE</sequence>
<reference evidence="1 2" key="2">
    <citation type="submission" date="2017-09" db="EMBL/GenBank/DDBJ databases">
        <title>Tripartite evolution among Lactobacillus johnsonii, Lactobacillus taiwanensis, Lactobacillus reuteri and their rodent host.</title>
        <authorList>
            <person name="Wang T."/>
            <person name="Knowles S."/>
            <person name="Cheng C."/>
        </authorList>
    </citation>
    <scope>NUCLEOTIDE SEQUENCE [LARGE SCALE GENOMIC DNA]</scope>
    <source>
        <strain evidence="1 2">114h</strain>
    </source>
</reference>
<gene>
    <name evidence="1" type="ORF">CBF96_05110</name>
</gene>
<accession>A0A256SR23</accession>
<evidence type="ECO:0000313" key="1">
    <source>
        <dbReference type="EMBL" id="OYS69200.1"/>
    </source>
</evidence>
<dbReference type="AlphaFoldDB" id="A0A256SR23"/>
<proteinExistence type="predicted"/>
<reference evidence="2" key="1">
    <citation type="submission" date="2017-05" db="EMBL/GenBank/DDBJ databases">
        <authorList>
            <person name="Lin X.B."/>
            <person name="Stothard P."/>
            <person name="Tasseva G."/>
            <person name="Walter J."/>
        </authorList>
    </citation>
    <scope>NUCLEOTIDE SEQUENCE [LARGE SCALE GENOMIC DNA]</scope>
    <source>
        <strain evidence="2">114h</strain>
    </source>
</reference>
<dbReference type="EMBL" id="NGPL01000029">
    <property type="protein sequence ID" value="OYS69200.1"/>
    <property type="molecule type" value="Genomic_DNA"/>
</dbReference>